<sequence length="212" mass="23462">MAQAAPEEPWKEERAKKTRNSKARFGEFYVVIVRAIPDVIAMLLMTVPSIPLHQIYAVRFVVGFFEAPWLRCPVGERGADKWSQHRRTLVLASVSSMAAILAAAGVVPDFLHWWRVPGGALTKSRAIEASVYQVQCNNPLLAMPMPCAIGKANWPIGQARVMAAVAGFSLALSDWEEERSACLEEGLSPNLELMNISDTLAKEERDNLHQGH</sequence>
<reference evidence="2 3" key="1">
    <citation type="submission" date="2016-02" db="EMBL/GenBank/DDBJ databases">
        <title>Genome analysis of coral dinoflagellate symbionts highlights evolutionary adaptations to a symbiotic lifestyle.</title>
        <authorList>
            <person name="Aranda M."/>
            <person name="Li Y."/>
            <person name="Liew Y.J."/>
            <person name="Baumgarten S."/>
            <person name="Simakov O."/>
            <person name="Wilson M."/>
            <person name="Piel J."/>
            <person name="Ashoor H."/>
            <person name="Bougouffa S."/>
            <person name="Bajic V.B."/>
            <person name="Ryu T."/>
            <person name="Ravasi T."/>
            <person name="Bayer T."/>
            <person name="Micklem G."/>
            <person name="Kim H."/>
            <person name="Bhak J."/>
            <person name="Lajeunesse T.C."/>
            <person name="Voolstra C.R."/>
        </authorList>
    </citation>
    <scope>NUCLEOTIDE SEQUENCE [LARGE SCALE GENOMIC DNA]</scope>
    <source>
        <strain evidence="2 3">CCMP2467</strain>
    </source>
</reference>
<dbReference type="OrthoDB" id="412784at2759"/>
<evidence type="ECO:0000313" key="3">
    <source>
        <dbReference type="Proteomes" id="UP000186817"/>
    </source>
</evidence>
<proteinExistence type="predicted"/>
<gene>
    <name evidence="2" type="ORF">AK812_SmicGene24691</name>
</gene>
<keyword evidence="1" id="KW-0812">Transmembrane</keyword>
<protein>
    <submittedName>
        <fullName evidence="2">Uncharacterized protein</fullName>
    </submittedName>
</protein>
<keyword evidence="3" id="KW-1185">Reference proteome</keyword>
<feature type="transmembrane region" description="Helical" evidence="1">
    <location>
        <begin position="26"/>
        <end position="47"/>
    </location>
</feature>
<dbReference type="AlphaFoldDB" id="A0A1Q9DDX2"/>
<comment type="caution">
    <text evidence="2">The sequence shown here is derived from an EMBL/GenBank/DDBJ whole genome shotgun (WGS) entry which is preliminary data.</text>
</comment>
<organism evidence="2 3">
    <name type="scientific">Symbiodinium microadriaticum</name>
    <name type="common">Dinoflagellate</name>
    <name type="synonym">Zooxanthella microadriatica</name>
    <dbReference type="NCBI Taxonomy" id="2951"/>
    <lineage>
        <taxon>Eukaryota</taxon>
        <taxon>Sar</taxon>
        <taxon>Alveolata</taxon>
        <taxon>Dinophyceae</taxon>
        <taxon>Suessiales</taxon>
        <taxon>Symbiodiniaceae</taxon>
        <taxon>Symbiodinium</taxon>
    </lineage>
</organism>
<dbReference type="Proteomes" id="UP000186817">
    <property type="component" value="Unassembled WGS sequence"/>
</dbReference>
<keyword evidence="1" id="KW-1133">Transmembrane helix</keyword>
<evidence type="ECO:0000313" key="2">
    <source>
        <dbReference type="EMBL" id="OLP93414.1"/>
    </source>
</evidence>
<feature type="transmembrane region" description="Helical" evidence="1">
    <location>
        <begin position="90"/>
        <end position="114"/>
    </location>
</feature>
<dbReference type="EMBL" id="LSRX01000582">
    <property type="protein sequence ID" value="OLP93414.1"/>
    <property type="molecule type" value="Genomic_DNA"/>
</dbReference>
<name>A0A1Q9DDX2_SYMMI</name>
<keyword evidence="1" id="KW-0472">Membrane</keyword>
<evidence type="ECO:0000256" key="1">
    <source>
        <dbReference type="SAM" id="Phobius"/>
    </source>
</evidence>
<accession>A0A1Q9DDX2</accession>